<dbReference type="Proteomes" id="UP001603857">
    <property type="component" value="Unassembled WGS sequence"/>
</dbReference>
<proteinExistence type="predicted"/>
<reference evidence="2 3" key="1">
    <citation type="submission" date="2024-08" db="EMBL/GenBank/DDBJ databases">
        <title>Insights into the chromosomal genome structure of Flemingia macrophylla.</title>
        <authorList>
            <person name="Ding Y."/>
            <person name="Zhao Y."/>
            <person name="Bi W."/>
            <person name="Wu M."/>
            <person name="Zhao G."/>
            <person name="Gong Y."/>
            <person name="Li W."/>
            <person name="Zhang P."/>
        </authorList>
    </citation>
    <scope>NUCLEOTIDE SEQUENCE [LARGE SCALE GENOMIC DNA]</scope>
    <source>
        <strain evidence="2">DYQJB</strain>
        <tissue evidence="2">Leaf</tissue>
    </source>
</reference>
<evidence type="ECO:0000313" key="2">
    <source>
        <dbReference type="EMBL" id="KAL2334416.1"/>
    </source>
</evidence>
<organism evidence="2 3">
    <name type="scientific">Flemingia macrophylla</name>
    <dbReference type="NCBI Taxonomy" id="520843"/>
    <lineage>
        <taxon>Eukaryota</taxon>
        <taxon>Viridiplantae</taxon>
        <taxon>Streptophyta</taxon>
        <taxon>Embryophyta</taxon>
        <taxon>Tracheophyta</taxon>
        <taxon>Spermatophyta</taxon>
        <taxon>Magnoliopsida</taxon>
        <taxon>eudicotyledons</taxon>
        <taxon>Gunneridae</taxon>
        <taxon>Pentapetalae</taxon>
        <taxon>rosids</taxon>
        <taxon>fabids</taxon>
        <taxon>Fabales</taxon>
        <taxon>Fabaceae</taxon>
        <taxon>Papilionoideae</taxon>
        <taxon>50 kb inversion clade</taxon>
        <taxon>NPAAA clade</taxon>
        <taxon>indigoferoid/millettioid clade</taxon>
        <taxon>Phaseoleae</taxon>
        <taxon>Flemingia</taxon>
    </lineage>
</organism>
<feature type="region of interest" description="Disordered" evidence="1">
    <location>
        <begin position="139"/>
        <end position="160"/>
    </location>
</feature>
<accession>A0ABD1MF72</accession>
<dbReference type="EMBL" id="JBGMDY010000005">
    <property type="protein sequence ID" value="KAL2334416.1"/>
    <property type="molecule type" value="Genomic_DNA"/>
</dbReference>
<evidence type="ECO:0000313" key="3">
    <source>
        <dbReference type="Proteomes" id="UP001603857"/>
    </source>
</evidence>
<evidence type="ECO:0000256" key="1">
    <source>
        <dbReference type="SAM" id="MobiDB-lite"/>
    </source>
</evidence>
<comment type="caution">
    <text evidence="2">The sequence shown here is derived from an EMBL/GenBank/DDBJ whole genome shotgun (WGS) entry which is preliminary data.</text>
</comment>
<dbReference type="AlphaFoldDB" id="A0ABD1MF72"/>
<sequence>MGRRLKRKQEGDVEEIGALGEIVSLRDRLLRESLYERSNIVGEVACLYGYTGGRRELPLGFPTSIESCPSDLLPRLRAAPRISYPGLAPPRLSNQSSLLQLGTLAEPRNHRHSISAWHPCRAEDLITFSLHGLAIPAQPKNPRHSISARNPCRAEDPRYNLPRLGTSAELRTPETTSLGSLTNFQKITTVTYQSHITPFHCDLAIAAALLPLRDLATSQPSRTSSPVAPSPPAAFATSPLLGIPPPLRDPVVPRPSLASNLVAPSPCPVTASLHPRSLSSIELSWEEE</sequence>
<keyword evidence="3" id="KW-1185">Reference proteome</keyword>
<gene>
    <name evidence="2" type="ORF">Fmac_015629</name>
</gene>
<protein>
    <submittedName>
        <fullName evidence="2">Uncharacterized protein</fullName>
    </submittedName>
</protein>
<name>A0ABD1MF72_9FABA</name>